<proteinExistence type="predicted"/>
<evidence type="ECO:0000313" key="2">
    <source>
        <dbReference type="Proteomes" id="UP000184516"/>
    </source>
</evidence>
<reference evidence="2" key="1">
    <citation type="submission" date="2016-11" db="EMBL/GenBank/DDBJ databases">
        <authorList>
            <person name="Varghese N."/>
            <person name="Submissions S."/>
        </authorList>
    </citation>
    <scope>NUCLEOTIDE SEQUENCE [LARGE SCALE GENOMIC DNA]</scope>
    <source>
        <strain evidence="2">DSM 19978</strain>
    </source>
</reference>
<organism evidence="1 2">
    <name type="scientific">Flavobacterium fluvii</name>
    <dbReference type="NCBI Taxonomy" id="468056"/>
    <lineage>
        <taxon>Bacteria</taxon>
        <taxon>Pseudomonadati</taxon>
        <taxon>Bacteroidota</taxon>
        <taxon>Flavobacteriia</taxon>
        <taxon>Flavobacteriales</taxon>
        <taxon>Flavobacteriaceae</taxon>
        <taxon>Flavobacterium</taxon>
    </lineage>
</organism>
<dbReference type="STRING" id="468056.SAMN05443549_101503"/>
<keyword evidence="2" id="KW-1185">Reference proteome</keyword>
<sequence length="248" mass="28958">MNYILTGIELHPDLGFGITADSYYKSAEHLMTNHFEHYDATQQAEMPQNFLFRHCIELYLKSLIIIFHKKLEINYGSVDFNSDDPEVFIDGKWRKLYSSHFIDKLYEYWLNNLLLPNIQKLNELAPKGDWQEYKIITNLFKTISKYDQDSSYFRYPITKNSALDIEKNTMQKFKATDNLEGLIKEIQEKKGSKKGGLTMLVFDDEDNITEAFHKAESVLPEVRDALNEVASYFHGIHIMTRLTLCSGM</sequence>
<dbReference type="Proteomes" id="UP000184516">
    <property type="component" value="Unassembled WGS sequence"/>
</dbReference>
<dbReference type="EMBL" id="FQWB01000001">
    <property type="protein sequence ID" value="SHF83202.1"/>
    <property type="molecule type" value="Genomic_DNA"/>
</dbReference>
<evidence type="ECO:0000313" key="1">
    <source>
        <dbReference type="EMBL" id="SHF83202.1"/>
    </source>
</evidence>
<dbReference type="RefSeq" id="WP_073367653.1">
    <property type="nucleotide sequence ID" value="NZ_FQWB01000001.1"/>
</dbReference>
<accession>A0A1M5EVY3</accession>
<protein>
    <submittedName>
        <fullName evidence="1">Uncharacterized protein</fullName>
    </submittedName>
</protein>
<dbReference type="AlphaFoldDB" id="A0A1M5EVY3"/>
<name>A0A1M5EVY3_9FLAO</name>
<gene>
    <name evidence="1" type="ORF">SAMN05443549_101503</name>
</gene>
<dbReference type="OrthoDB" id="9181631at2"/>